<accession>A0AAE0RZI8</accession>
<evidence type="ECO:0000313" key="10">
    <source>
        <dbReference type="Proteomes" id="UP001195483"/>
    </source>
</evidence>
<evidence type="ECO:0000256" key="1">
    <source>
        <dbReference type="ARBA" id="ARBA00000971"/>
    </source>
</evidence>
<evidence type="ECO:0000313" key="9">
    <source>
        <dbReference type="EMBL" id="KAK3582205.1"/>
    </source>
</evidence>
<dbReference type="InterPro" id="IPR008880">
    <property type="entry name" value="Trigger_fac_C"/>
</dbReference>
<dbReference type="Pfam" id="PF05698">
    <property type="entry name" value="Trigger_C"/>
    <property type="match status" value="1"/>
</dbReference>
<evidence type="ECO:0000256" key="2">
    <source>
        <dbReference type="ARBA" id="ARBA00005464"/>
    </source>
</evidence>
<dbReference type="InterPro" id="IPR027304">
    <property type="entry name" value="Trigger_fact/SurA_dom_sf"/>
</dbReference>
<dbReference type="InterPro" id="IPR046357">
    <property type="entry name" value="PPIase_dom_sf"/>
</dbReference>
<evidence type="ECO:0000259" key="8">
    <source>
        <dbReference type="Pfam" id="PF05698"/>
    </source>
</evidence>
<feature type="domain" description="Trigger factor ribosome-binding bacterial" evidence="7">
    <location>
        <begin position="1"/>
        <end position="144"/>
    </location>
</feature>
<dbReference type="InterPro" id="IPR008881">
    <property type="entry name" value="Trigger_fac_ribosome-bd_bac"/>
</dbReference>
<keyword evidence="4" id="KW-0697">Rotamase</keyword>
<dbReference type="InterPro" id="IPR037041">
    <property type="entry name" value="Trigger_fac_C_sf"/>
</dbReference>
<evidence type="ECO:0000259" key="7">
    <source>
        <dbReference type="Pfam" id="PF05697"/>
    </source>
</evidence>
<sequence>MDYKISNNVQTRLSIEFTFDLHEYNSKLQVELNNIQKGTTLKGFRPGKAPASLISKYFRDEAISKILVDLTQVHFSEILEKNKFVVLTKPVIHQFVETKNQAISVTIDMDILPEFDIDSNERLTLSRNRYLVTDQDVTSQLNDLTKNYGTWESTDEAAQIDEHGKDAFLTTQLLGIKRNEVRDVHVPVGSNLSGQAVSSQESFMRIKVNEVKKHIPYPLDDSFATEFSKNKFSTLKELEEYFFKLLQDKASNRSESELREQIITTMLNKYTFEVPSSITKIQEAIEYAEAEAQLKSYGLSLKDGVSNELKEAINQKVHRASAWVTFCTRYAMDNSIENNEEDFANYFKMISMAENSTVDVVKKRHENSELLSFLAREFICSTKVISAILSKAEVREHELPFSHKHN</sequence>
<gene>
    <name evidence="9" type="ORF">CHS0354_023741</name>
</gene>
<evidence type="ECO:0000256" key="6">
    <source>
        <dbReference type="ARBA" id="ARBA00023235"/>
    </source>
</evidence>
<dbReference type="GO" id="GO:0003755">
    <property type="term" value="F:peptidyl-prolyl cis-trans isomerase activity"/>
    <property type="evidence" value="ECO:0007669"/>
    <property type="project" value="UniProtKB-KW"/>
</dbReference>
<protein>
    <recommendedName>
        <fullName evidence="3">peptidylprolyl isomerase</fullName>
        <ecNumber evidence="3">5.2.1.8</ecNumber>
    </recommendedName>
</protein>
<feature type="domain" description="Trigger factor C-terminal" evidence="8">
    <location>
        <begin position="234"/>
        <end position="389"/>
    </location>
</feature>
<dbReference type="Gene3D" id="1.10.3120.10">
    <property type="entry name" value="Trigger factor, C-terminal domain"/>
    <property type="match status" value="1"/>
</dbReference>
<dbReference type="Proteomes" id="UP001195483">
    <property type="component" value="Unassembled WGS sequence"/>
</dbReference>
<comment type="similarity">
    <text evidence="2">Belongs to the FKBP-type PPIase family. Tig subfamily.</text>
</comment>
<proteinExistence type="inferred from homology"/>
<dbReference type="PIRSF" id="PIRSF003095">
    <property type="entry name" value="Trigger_factor"/>
    <property type="match status" value="1"/>
</dbReference>
<dbReference type="Gene3D" id="3.10.50.40">
    <property type="match status" value="1"/>
</dbReference>
<keyword evidence="10" id="KW-1185">Reference proteome</keyword>
<dbReference type="InterPro" id="IPR005215">
    <property type="entry name" value="Trig_fac"/>
</dbReference>
<evidence type="ECO:0000256" key="3">
    <source>
        <dbReference type="ARBA" id="ARBA00013194"/>
    </source>
</evidence>
<comment type="caution">
    <text evidence="9">The sequence shown here is derived from an EMBL/GenBank/DDBJ whole genome shotgun (WGS) entry which is preliminary data.</text>
</comment>
<dbReference type="GO" id="GO:0006457">
    <property type="term" value="P:protein folding"/>
    <property type="evidence" value="ECO:0007669"/>
    <property type="project" value="InterPro"/>
</dbReference>
<dbReference type="EMBL" id="JAEAOA010001427">
    <property type="protein sequence ID" value="KAK3582205.1"/>
    <property type="molecule type" value="Genomic_DNA"/>
</dbReference>
<keyword evidence="5" id="KW-0143">Chaperone</keyword>
<organism evidence="9 10">
    <name type="scientific">Potamilus streckersoni</name>
    <dbReference type="NCBI Taxonomy" id="2493646"/>
    <lineage>
        <taxon>Eukaryota</taxon>
        <taxon>Metazoa</taxon>
        <taxon>Spiralia</taxon>
        <taxon>Lophotrochozoa</taxon>
        <taxon>Mollusca</taxon>
        <taxon>Bivalvia</taxon>
        <taxon>Autobranchia</taxon>
        <taxon>Heteroconchia</taxon>
        <taxon>Palaeoheterodonta</taxon>
        <taxon>Unionida</taxon>
        <taxon>Unionoidea</taxon>
        <taxon>Unionidae</taxon>
        <taxon>Ambleminae</taxon>
        <taxon>Lampsilini</taxon>
        <taxon>Potamilus</taxon>
    </lineage>
</organism>
<keyword evidence="6" id="KW-0413">Isomerase</keyword>
<evidence type="ECO:0000256" key="4">
    <source>
        <dbReference type="ARBA" id="ARBA00023110"/>
    </source>
</evidence>
<dbReference type="SUPFAM" id="SSF102735">
    <property type="entry name" value="Trigger factor ribosome-binding domain"/>
    <property type="match status" value="1"/>
</dbReference>
<dbReference type="GO" id="GO:0015031">
    <property type="term" value="P:protein transport"/>
    <property type="evidence" value="ECO:0007669"/>
    <property type="project" value="InterPro"/>
</dbReference>
<evidence type="ECO:0000256" key="5">
    <source>
        <dbReference type="ARBA" id="ARBA00023186"/>
    </source>
</evidence>
<dbReference type="InterPro" id="IPR036611">
    <property type="entry name" value="Trigger_fac_ribosome-bd_sf"/>
</dbReference>
<name>A0AAE0RZI8_9BIVA</name>
<comment type="catalytic activity">
    <reaction evidence="1">
        <text>[protein]-peptidylproline (omega=180) = [protein]-peptidylproline (omega=0)</text>
        <dbReference type="Rhea" id="RHEA:16237"/>
        <dbReference type="Rhea" id="RHEA-COMP:10747"/>
        <dbReference type="Rhea" id="RHEA-COMP:10748"/>
        <dbReference type="ChEBI" id="CHEBI:83833"/>
        <dbReference type="ChEBI" id="CHEBI:83834"/>
        <dbReference type="EC" id="5.2.1.8"/>
    </reaction>
</comment>
<dbReference type="EC" id="5.2.1.8" evidence="3"/>
<dbReference type="AlphaFoldDB" id="A0AAE0RZI8"/>
<reference evidence="9" key="1">
    <citation type="journal article" date="2021" name="Genome Biol. Evol.">
        <title>A High-Quality Reference Genome for a Parasitic Bivalve with Doubly Uniparental Inheritance (Bivalvia: Unionida).</title>
        <authorList>
            <person name="Smith C.H."/>
        </authorList>
    </citation>
    <scope>NUCLEOTIDE SEQUENCE</scope>
    <source>
        <strain evidence="9">CHS0354</strain>
    </source>
</reference>
<reference evidence="9" key="2">
    <citation type="journal article" date="2021" name="Genome Biol. Evol.">
        <title>Developing a high-quality reference genome for a parasitic bivalve with doubly uniparental inheritance (Bivalvia: Unionida).</title>
        <authorList>
            <person name="Smith C.H."/>
        </authorList>
    </citation>
    <scope>NUCLEOTIDE SEQUENCE</scope>
    <source>
        <strain evidence="9">CHS0354</strain>
        <tissue evidence="9">Mantle</tissue>
    </source>
</reference>
<dbReference type="Pfam" id="PF05697">
    <property type="entry name" value="Trigger_N"/>
    <property type="match status" value="1"/>
</dbReference>
<reference evidence="9" key="3">
    <citation type="submission" date="2023-05" db="EMBL/GenBank/DDBJ databases">
        <authorList>
            <person name="Smith C.H."/>
        </authorList>
    </citation>
    <scope>NUCLEOTIDE SEQUENCE</scope>
    <source>
        <strain evidence="9">CHS0354</strain>
        <tissue evidence="9">Mantle</tissue>
    </source>
</reference>
<dbReference type="SUPFAM" id="SSF109998">
    <property type="entry name" value="Triger factor/SurA peptide-binding domain-like"/>
    <property type="match status" value="1"/>
</dbReference>
<dbReference type="Gene3D" id="3.30.70.1050">
    <property type="entry name" value="Trigger factor ribosome-binding domain"/>
    <property type="match status" value="1"/>
</dbReference>